<evidence type="ECO:0000256" key="7">
    <source>
        <dbReference type="ARBA" id="ARBA00022840"/>
    </source>
</evidence>
<dbReference type="InterPro" id="IPR011712">
    <property type="entry name" value="Sig_transdc_His_kin_sub3_dim/P"/>
</dbReference>
<evidence type="ECO:0000256" key="5">
    <source>
        <dbReference type="ARBA" id="ARBA00022741"/>
    </source>
</evidence>
<evidence type="ECO:0000256" key="2">
    <source>
        <dbReference type="ARBA" id="ARBA00012438"/>
    </source>
</evidence>
<dbReference type="Gene3D" id="1.20.5.1930">
    <property type="match status" value="1"/>
</dbReference>
<keyword evidence="10" id="KW-0472">Membrane</keyword>
<evidence type="ECO:0000256" key="9">
    <source>
        <dbReference type="SAM" id="MobiDB-lite"/>
    </source>
</evidence>
<evidence type="ECO:0000256" key="6">
    <source>
        <dbReference type="ARBA" id="ARBA00022777"/>
    </source>
</evidence>
<gene>
    <name evidence="12" type="ORF">BJ971_004961</name>
</gene>
<protein>
    <recommendedName>
        <fullName evidence="2">histidine kinase</fullName>
        <ecNumber evidence="2">2.7.13.3</ecNumber>
    </recommendedName>
</protein>
<dbReference type="PANTHER" id="PTHR24421:SF10">
    <property type="entry name" value="NITRATE_NITRITE SENSOR PROTEIN NARQ"/>
    <property type="match status" value="1"/>
</dbReference>
<feature type="region of interest" description="Disordered" evidence="9">
    <location>
        <begin position="269"/>
        <end position="297"/>
    </location>
</feature>
<sequence length="331" mass="35067">MVAAAFPIVVAGGLNGPTGAGVLSFFLAPGWAGYRGNPRRSWLAPLSAQLMASLGTWVAGRATGSTVGGLGAIAWENLFFGLLCWGAWGVGLLARRLRHRATLLARLAEAMEAERDAREHAILVEERQRIARDMHDVVAHSISVMVLQLGAIRSTLPPDTAQAEMMRNVERLGRESVRELRALVGMLRDAASNEPVRNPSLARADELVAEVRAAGLPVDLTVDGDIAELPAALDVSAYRILQEALANVLRHAGTVPTRVVVHRAGDRLGLTIDNDPPPGARPDRDPTAGPGGHGLVGMRERVSVYGGRLAAGPRPDGGYGVDAVFPIGARR</sequence>
<evidence type="ECO:0000256" key="4">
    <source>
        <dbReference type="ARBA" id="ARBA00022679"/>
    </source>
</evidence>
<dbReference type="RefSeq" id="WP_184995600.1">
    <property type="nucleotide sequence ID" value="NZ_BOMK01000027.1"/>
</dbReference>
<feature type="domain" description="Signal transduction histidine kinase subgroup 3 dimerisation and phosphoacceptor" evidence="11">
    <location>
        <begin position="126"/>
        <end position="190"/>
    </location>
</feature>
<feature type="transmembrane region" description="Helical" evidence="10">
    <location>
        <begin position="6"/>
        <end position="30"/>
    </location>
</feature>
<keyword evidence="7" id="KW-0067">ATP-binding</keyword>
<comment type="catalytic activity">
    <reaction evidence="1">
        <text>ATP + protein L-histidine = ADP + protein N-phospho-L-histidine.</text>
        <dbReference type="EC" id="2.7.13.3"/>
    </reaction>
</comment>
<reference evidence="12 13" key="1">
    <citation type="submission" date="2020-08" db="EMBL/GenBank/DDBJ databases">
        <title>Sequencing the genomes of 1000 actinobacteria strains.</title>
        <authorList>
            <person name="Klenk H.-P."/>
        </authorList>
    </citation>
    <scope>NUCLEOTIDE SEQUENCE [LARGE SCALE GENOMIC DNA]</scope>
    <source>
        <strain evidence="12 13">DSM 43149</strain>
    </source>
</reference>
<dbReference type="CDD" id="cd16917">
    <property type="entry name" value="HATPase_UhpB-NarQ-NarX-like"/>
    <property type="match status" value="1"/>
</dbReference>
<proteinExistence type="predicted"/>
<evidence type="ECO:0000256" key="1">
    <source>
        <dbReference type="ARBA" id="ARBA00000085"/>
    </source>
</evidence>
<dbReference type="PANTHER" id="PTHR24421">
    <property type="entry name" value="NITRATE/NITRITE SENSOR PROTEIN NARX-RELATED"/>
    <property type="match status" value="1"/>
</dbReference>
<evidence type="ECO:0000313" key="12">
    <source>
        <dbReference type="EMBL" id="MBB4764405.1"/>
    </source>
</evidence>
<dbReference type="EMBL" id="JACHNH010000001">
    <property type="protein sequence ID" value="MBB4764405.1"/>
    <property type="molecule type" value="Genomic_DNA"/>
</dbReference>
<name>A0A7W7MS85_9ACTN</name>
<dbReference type="Proteomes" id="UP000578112">
    <property type="component" value="Unassembled WGS sequence"/>
</dbReference>
<dbReference type="InterPro" id="IPR050482">
    <property type="entry name" value="Sensor_HK_TwoCompSys"/>
</dbReference>
<dbReference type="GO" id="GO:0005524">
    <property type="term" value="F:ATP binding"/>
    <property type="evidence" value="ECO:0007669"/>
    <property type="project" value="UniProtKB-KW"/>
</dbReference>
<feature type="transmembrane region" description="Helical" evidence="10">
    <location>
        <begin position="42"/>
        <end position="60"/>
    </location>
</feature>
<keyword evidence="6 12" id="KW-0418">Kinase</keyword>
<comment type="caution">
    <text evidence="12">The sequence shown here is derived from an EMBL/GenBank/DDBJ whole genome shotgun (WGS) entry which is preliminary data.</text>
</comment>
<keyword evidence="8" id="KW-0902">Two-component regulatory system</keyword>
<keyword evidence="13" id="KW-1185">Reference proteome</keyword>
<evidence type="ECO:0000256" key="3">
    <source>
        <dbReference type="ARBA" id="ARBA00022553"/>
    </source>
</evidence>
<dbReference type="GO" id="GO:0000155">
    <property type="term" value="F:phosphorelay sensor kinase activity"/>
    <property type="evidence" value="ECO:0007669"/>
    <property type="project" value="InterPro"/>
</dbReference>
<dbReference type="AlphaFoldDB" id="A0A7W7MS85"/>
<dbReference type="SUPFAM" id="SSF55874">
    <property type="entry name" value="ATPase domain of HSP90 chaperone/DNA topoisomerase II/histidine kinase"/>
    <property type="match status" value="1"/>
</dbReference>
<dbReference type="EC" id="2.7.13.3" evidence="2"/>
<feature type="transmembrane region" description="Helical" evidence="10">
    <location>
        <begin position="72"/>
        <end position="94"/>
    </location>
</feature>
<keyword evidence="4" id="KW-0808">Transferase</keyword>
<keyword evidence="3" id="KW-0597">Phosphoprotein</keyword>
<dbReference type="GO" id="GO:0016020">
    <property type="term" value="C:membrane"/>
    <property type="evidence" value="ECO:0007669"/>
    <property type="project" value="InterPro"/>
</dbReference>
<organism evidence="12 13">
    <name type="scientific">Actinoplanes digitatis</name>
    <dbReference type="NCBI Taxonomy" id="1868"/>
    <lineage>
        <taxon>Bacteria</taxon>
        <taxon>Bacillati</taxon>
        <taxon>Actinomycetota</taxon>
        <taxon>Actinomycetes</taxon>
        <taxon>Micromonosporales</taxon>
        <taxon>Micromonosporaceae</taxon>
        <taxon>Actinoplanes</taxon>
    </lineage>
</organism>
<evidence type="ECO:0000313" key="13">
    <source>
        <dbReference type="Proteomes" id="UP000578112"/>
    </source>
</evidence>
<keyword evidence="10" id="KW-0812">Transmembrane</keyword>
<accession>A0A7W7MS85</accession>
<evidence type="ECO:0000256" key="8">
    <source>
        <dbReference type="ARBA" id="ARBA00023012"/>
    </source>
</evidence>
<dbReference type="GO" id="GO:0046983">
    <property type="term" value="F:protein dimerization activity"/>
    <property type="evidence" value="ECO:0007669"/>
    <property type="project" value="InterPro"/>
</dbReference>
<dbReference type="InterPro" id="IPR036890">
    <property type="entry name" value="HATPase_C_sf"/>
</dbReference>
<keyword evidence="10" id="KW-1133">Transmembrane helix</keyword>
<dbReference type="Pfam" id="PF07730">
    <property type="entry name" value="HisKA_3"/>
    <property type="match status" value="1"/>
</dbReference>
<keyword evidence="5" id="KW-0547">Nucleotide-binding</keyword>
<dbReference type="Gene3D" id="3.30.565.10">
    <property type="entry name" value="Histidine kinase-like ATPase, C-terminal domain"/>
    <property type="match status" value="1"/>
</dbReference>
<evidence type="ECO:0000259" key="11">
    <source>
        <dbReference type="Pfam" id="PF07730"/>
    </source>
</evidence>
<evidence type="ECO:0000256" key="10">
    <source>
        <dbReference type="SAM" id="Phobius"/>
    </source>
</evidence>